<name>A0A1M6X752_9BRAD</name>
<dbReference type="InterPro" id="IPR050423">
    <property type="entry name" value="UPF0337_stress_rsp"/>
</dbReference>
<dbReference type="EMBL" id="FNTI01000001">
    <property type="protein sequence ID" value="SEC94466.1"/>
    <property type="molecule type" value="Genomic_DNA"/>
</dbReference>
<dbReference type="AlphaFoldDB" id="A0A1M6X752"/>
<proteinExistence type="inferred from homology"/>
<dbReference type="PANTHER" id="PTHR34977">
    <property type="entry name" value="UPF0337 PROTEIN YJBJ"/>
    <property type="match status" value="1"/>
</dbReference>
<dbReference type="InterPro" id="IPR036629">
    <property type="entry name" value="YjbJ_sf"/>
</dbReference>
<keyword evidence="2" id="KW-0812">Transmembrane</keyword>
<evidence type="ECO:0000313" key="5">
    <source>
        <dbReference type="Proteomes" id="UP000183208"/>
    </source>
</evidence>
<reference evidence="4 5" key="1">
    <citation type="submission" date="2016-10" db="EMBL/GenBank/DDBJ databases">
        <authorList>
            <person name="de Groot N.N."/>
        </authorList>
    </citation>
    <scope>NUCLEOTIDE SEQUENCE [LARGE SCALE GENOMIC DNA]</scope>
    <source>
        <strain evidence="4 5">GAS522</strain>
    </source>
</reference>
<dbReference type="Proteomes" id="UP000183208">
    <property type="component" value="Unassembled WGS sequence"/>
</dbReference>
<dbReference type="SUPFAM" id="SSF69047">
    <property type="entry name" value="Hypothetical protein YjbJ"/>
    <property type="match status" value="1"/>
</dbReference>
<evidence type="ECO:0000256" key="1">
    <source>
        <dbReference type="ARBA" id="ARBA00009129"/>
    </source>
</evidence>
<evidence type="ECO:0000313" key="4">
    <source>
        <dbReference type="EMBL" id="SEC94466.1"/>
    </source>
</evidence>
<protein>
    <submittedName>
        <fullName evidence="4">Uncharacterized conserved protein YjbJ, UPF0337 family</fullName>
    </submittedName>
</protein>
<dbReference type="PANTHER" id="PTHR34977:SF1">
    <property type="entry name" value="UPF0337 PROTEIN YJBJ"/>
    <property type="match status" value="1"/>
</dbReference>
<dbReference type="InterPro" id="IPR008462">
    <property type="entry name" value="CsbD"/>
</dbReference>
<gene>
    <name evidence="4" type="ORF">SAMN05444171_2646</name>
</gene>
<evidence type="ECO:0000259" key="3">
    <source>
        <dbReference type="Pfam" id="PF05532"/>
    </source>
</evidence>
<keyword evidence="2" id="KW-0472">Membrane</keyword>
<sequence>MMDKDRIAGAAKDFAGKAEGVVGNMTGDAKTQAEGRAREAAGAVQNLYGQAKDAVSDATDAAVNYAKDAYDNRGDTIRGGRKAVAQTVQENPLGALLIAGGIGFALALMMTRPPRRPPQRWRYYG</sequence>
<evidence type="ECO:0000256" key="2">
    <source>
        <dbReference type="SAM" id="Phobius"/>
    </source>
</evidence>
<comment type="similarity">
    <text evidence="1">Belongs to the UPF0337 (CsbD) family.</text>
</comment>
<keyword evidence="2" id="KW-1133">Transmembrane helix</keyword>
<dbReference type="Pfam" id="PF05532">
    <property type="entry name" value="CsbD"/>
    <property type="match status" value="1"/>
</dbReference>
<feature type="domain" description="CsbD-like" evidence="3">
    <location>
        <begin position="5"/>
        <end position="57"/>
    </location>
</feature>
<dbReference type="Gene3D" id="1.10.1470.10">
    <property type="entry name" value="YjbJ"/>
    <property type="match status" value="1"/>
</dbReference>
<organism evidence="4 5">
    <name type="scientific">Bradyrhizobium lablabi</name>
    <dbReference type="NCBI Taxonomy" id="722472"/>
    <lineage>
        <taxon>Bacteria</taxon>
        <taxon>Pseudomonadati</taxon>
        <taxon>Pseudomonadota</taxon>
        <taxon>Alphaproteobacteria</taxon>
        <taxon>Hyphomicrobiales</taxon>
        <taxon>Nitrobacteraceae</taxon>
        <taxon>Bradyrhizobium</taxon>
    </lineage>
</organism>
<accession>A0A1M6X752</accession>
<feature type="transmembrane region" description="Helical" evidence="2">
    <location>
        <begin position="93"/>
        <end position="111"/>
    </location>
</feature>